<reference evidence="1" key="1">
    <citation type="journal article" date="2023" name="G3 (Bethesda)">
        <title>Whole genome assembly and annotation of the endangered Caribbean coral Acropora cervicornis.</title>
        <authorList>
            <person name="Selwyn J.D."/>
            <person name="Vollmer S.V."/>
        </authorList>
    </citation>
    <scope>NUCLEOTIDE SEQUENCE</scope>
    <source>
        <strain evidence="1">K2</strain>
    </source>
</reference>
<proteinExistence type="predicted"/>
<organism evidence="1 2">
    <name type="scientific">Acropora cervicornis</name>
    <name type="common">Staghorn coral</name>
    <dbReference type="NCBI Taxonomy" id="6130"/>
    <lineage>
        <taxon>Eukaryota</taxon>
        <taxon>Metazoa</taxon>
        <taxon>Cnidaria</taxon>
        <taxon>Anthozoa</taxon>
        <taxon>Hexacorallia</taxon>
        <taxon>Scleractinia</taxon>
        <taxon>Astrocoeniina</taxon>
        <taxon>Acroporidae</taxon>
        <taxon>Acropora</taxon>
    </lineage>
</organism>
<evidence type="ECO:0000313" key="2">
    <source>
        <dbReference type="Proteomes" id="UP001249851"/>
    </source>
</evidence>
<comment type="caution">
    <text evidence="1">The sequence shown here is derived from an EMBL/GenBank/DDBJ whole genome shotgun (WGS) entry which is preliminary data.</text>
</comment>
<name>A0AAD9PVP8_ACRCE</name>
<gene>
    <name evidence="1" type="ORF">P5673_029625</name>
</gene>
<dbReference type="AlphaFoldDB" id="A0AAD9PVP8"/>
<protein>
    <recommendedName>
        <fullName evidence="3">Reverse transcriptase</fullName>
    </recommendedName>
</protein>
<reference evidence="1" key="2">
    <citation type="journal article" date="2023" name="Science">
        <title>Genomic signatures of disease resistance in endangered staghorn corals.</title>
        <authorList>
            <person name="Vollmer S.V."/>
            <person name="Selwyn J.D."/>
            <person name="Despard B.A."/>
            <person name="Roesel C.L."/>
        </authorList>
    </citation>
    <scope>NUCLEOTIDE SEQUENCE</scope>
    <source>
        <strain evidence="1">K2</strain>
    </source>
</reference>
<dbReference type="EMBL" id="JARQWQ010000120">
    <property type="protein sequence ID" value="KAK2549804.1"/>
    <property type="molecule type" value="Genomic_DNA"/>
</dbReference>
<dbReference type="Proteomes" id="UP001249851">
    <property type="component" value="Unassembled WGS sequence"/>
</dbReference>
<accession>A0AAD9PVP8</accession>
<evidence type="ECO:0008006" key="3">
    <source>
        <dbReference type="Google" id="ProtNLM"/>
    </source>
</evidence>
<keyword evidence="2" id="KW-1185">Reference proteome</keyword>
<sequence length="128" mass="14510">MSVKQIERVYEFTYLGVVFDEHLCWGSHVKKVISKAGKHVGMLGRLRNNLTTHSANVVYISLIRPILEYCDTLSGRCGEANSQALEALQKRAGRIVAKTSRSSPAMDILKWLALAERRREHVFQLVKN</sequence>
<evidence type="ECO:0000313" key="1">
    <source>
        <dbReference type="EMBL" id="KAK2549804.1"/>
    </source>
</evidence>